<feature type="domain" description="VOC" evidence="1">
    <location>
        <begin position="7"/>
        <end position="119"/>
    </location>
</feature>
<reference evidence="2 3" key="1">
    <citation type="submission" date="2013-07" db="EMBL/GenBank/DDBJ databases">
        <title>Completed genome of Sphingomonas sanxanigenens NX02.</title>
        <authorList>
            <person name="Ma T."/>
            <person name="Huang H."/>
            <person name="Wu M."/>
            <person name="Li X."/>
            <person name="Li G."/>
        </authorList>
    </citation>
    <scope>NUCLEOTIDE SEQUENCE [LARGE SCALE GENOMIC DNA]</scope>
    <source>
        <strain evidence="2 3">NX02</strain>
    </source>
</reference>
<dbReference type="Proteomes" id="UP000018851">
    <property type="component" value="Chromosome"/>
</dbReference>
<dbReference type="HOGENOM" id="CLU_046006_10_6_5"/>
<keyword evidence="3" id="KW-1185">Reference proteome</keyword>
<dbReference type="eggNOG" id="COG0346">
    <property type="taxonomic scope" value="Bacteria"/>
</dbReference>
<dbReference type="AlphaFoldDB" id="W0AAQ4"/>
<dbReference type="PROSITE" id="PS51819">
    <property type="entry name" value="VOC"/>
    <property type="match status" value="1"/>
</dbReference>
<dbReference type="OrthoDB" id="2453533at2"/>
<dbReference type="EMBL" id="CP006644">
    <property type="protein sequence ID" value="AHE54989.1"/>
    <property type="molecule type" value="Genomic_DNA"/>
</dbReference>
<dbReference type="Gene3D" id="3.10.180.10">
    <property type="entry name" value="2,3-Dihydroxybiphenyl 1,2-Dioxygenase, domain 1"/>
    <property type="match status" value="1"/>
</dbReference>
<dbReference type="SUPFAM" id="SSF54593">
    <property type="entry name" value="Glyoxalase/Bleomycin resistance protein/Dihydroxybiphenyl dioxygenase"/>
    <property type="match status" value="1"/>
</dbReference>
<dbReference type="RefSeq" id="WP_025293185.1">
    <property type="nucleotide sequence ID" value="NZ_CP006644.1"/>
</dbReference>
<evidence type="ECO:0000313" key="3">
    <source>
        <dbReference type="Proteomes" id="UP000018851"/>
    </source>
</evidence>
<dbReference type="KEGG" id="ssan:NX02_16550"/>
<dbReference type="CDD" id="cd06587">
    <property type="entry name" value="VOC"/>
    <property type="match status" value="1"/>
</dbReference>
<dbReference type="PATRIC" id="fig|1123269.5.peg.3241"/>
<dbReference type="InterPro" id="IPR037523">
    <property type="entry name" value="VOC_core"/>
</dbReference>
<dbReference type="InterPro" id="IPR004360">
    <property type="entry name" value="Glyas_Fos-R_dOase_dom"/>
</dbReference>
<name>W0AAQ4_9SPHN</name>
<gene>
    <name evidence="2" type="ORF">NX02_16550</name>
</gene>
<accession>W0AAQ4</accession>
<evidence type="ECO:0000259" key="1">
    <source>
        <dbReference type="PROSITE" id="PS51819"/>
    </source>
</evidence>
<proteinExistence type="predicted"/>
<organism evidence="2 3">
    <name type="scientific">Sphingomonas sanxanigenens DSM 19645 = NX02</name>
    <dbReference type="NCBI Taxonomy" id="1123269"/>
    <lineage>
        <taxon>Bacteria</taxon>
        <taxon>Pseudomonadati</taxon>
        <taxon>Pseudomonadota</taxon>
        <taxon>Alphaproteobacteria</taxon>
        <taxon>Sphingomonadales</taxon>
        <taxon>Sphingomonadaceae</taxon>
        <taxon>Sphingomonas</taxon>
    </lineage>
</organism>
<sequence>MAIEFDGGLTMALGVTSLDRSIPWYQAVLGMTVLYRMDDIAWCELSTPVARVNMGLSQVEVATPGGVTPTFGVVDIDAAKAVLDAAGVKQDGPIDDIPGMVRLLTFYDPDGNTLMLYQDLAGDA</sequence>
<dbReference type="Pfam" id="PF00903">
    <property type="entry name" value="Glyoxalase"/>
    <property type="match status" value="1"/>
</dbReference>
<protein>
    <recommendedName>
        <fullName evidence="1">VOC domain-containing protein</fullName>
    </recommendedName>
</protein>
<evidence type="ECO:0000313" key="2">
    <source>
        <dbReference type="EMBL" id="AHE54989.1"/>
    </source>
</evidence>
<dbReference type="STRING" id="1123269.NX02_16550"/>
<dbReference type="InterPro" id="IPR029068">
    <property type="entry name" value="Glyas_Bleomycin-R_OHBP_Dase"/>
</dbReference>